<keyword evidence="5" id="KW-1185">Reference proteome</keyword>
<feature type="transmembrane region" description="Helical" evidence="2">
    <location>
        <begin position="63"/>
        <end position="86"/>
    </location>
</feature>
<evidence type="ECO:0000313" key="4">
    <source>
        <dbReference type="EMBL" id="KAJ3478729.1"/>
    </source>
</evidence>
<sequence>MSSGMASGSLSSGQLQNSLSQLIDKLALTVVANYIYALTIALIIYDLLLTFSREIDRMWKRKVTFATILYAIVRYGRIFTIAAWSVNLQNWGPVSLETANLVRNLQFSIRPCATHEHRVLQKACKISINVDVIVSFVIGVAMAILLALRISAIYQANLWVLITVLAFELAPIMITFVVGINFQRVQANPPPFTDLGVQVAFAALADIFALAMTMVKTYDIRAFLKQQGIKCSYMTLLLRDGTFYYLAFILLDIGLSAQAITSNTGFLVILQSLRPILLCRMVLNLHEVYVVNDKMPDPETSSFTLSASLFIGRHVMGTMGAPLIIGYDNESEDQPFGAKRRVPQKRDSDLSFSSDEKHGVPSLPFPPDIKIDFVDSDDAEKGSVVSDYESEVEVTVIG</sequence>
<evidence type="ECO:0000256" key="2">
    <source>
        <dbReference type="SAM" id="Phobius"/>
    </source>
</evidence>
<reference evidence="4" key="1">
    <citation type="submission" date="2022-07" db="EMBL/GenBank/DDBJ databases">
        <title>Genome Sequence of Physisporinus lineatus.</title>
        <authorList>
            <person name="Buettner E."/>
        </authorList>
    </citation>
    <scope>NUCLEOTIDE SEQUENCE</scope>
    <source>
        <strain evidence="4">VT162</strain>
    </source>
</reference>
<dbReference type="InterPro" id="IPR045340">
    <property type="entry name" value="DUF6533"/>
</dbReference>
<feature type="region of interest" description="Disordered" evidence="1">
    <location>
        <begin position="334"/>
        <end position="364"/>
    </location>
</feature>
<dbReference type="AlphaFoldDB" id="A0AAD5UVC8"/>
<organism evidence="4 5">
    <name type="scientific">Meripilus lineatus</name>
    <dbReference type="NCBI Taxonomy" id="2056292"/>
    <lineage>
        <taxon>Eukaryota</taxon>
        <taxon>Fungi</taxon>
        <taxon>Dikarya</taxon>
        <taxon>Basidiomycota</taxon>
        <taxon>Agaricomycotina</taxon>
        <taxon>Agaricomycetes</taxon>
        <taxon>Polyporales</taxon>
        <taxon>Meripilaceae</taxon>
        <taxon>Meripilus</taxon>
    </lineage>
</organism>
<evidence type="ECO:0000259" key="3">
    <source>
        <dbReference type="Pfam" id="PF20151"/>
    </source>
</evidence>
<dbReference type="EMBL" id="JANAWD010000489">
    <property type="protein sequence ID" value="KAJ3478729.1"/>
    <property type="molecule type" value="Genomic_DNA"/>
</dbReference>
<dbReference type="Pfam" id="PF20151">
    <property type="entry name" value="DUF6533"/>
    <property type="match status" value="1"/>
</dbReference>
<feature type="transmembrane region" description="Helical" evidence="2">
    <location>
        <begin position="26"/>
        <end position="51"/>
    </location>
</feature>
<proteinExistence type="predicted"/>
<feature type="compositionally biased region" description="Basic and acidic residues" evidence="1">
    <location>
        <begin position="344"/>
        <end position="359"/>
    </location>
</feature>
<keyword evidence="2" id="KW-1133">Transmembrane helix</keyword>
<accession>A0AAD5UVC8</accession>
<keyword evidence="2" id="KW-0812">Transmembrane</keyword>
<evidence type="ECO:0000256" key="1">
    <source>
        <dbReference type="SAM" id="MobiDB-lite"/>
    </source>
</evidence>
<feature type="domain" description="DUF6533" evidence="3">
    <location>
        <begin position="38"/>
        <end position="76"/>
    </location>
</feature>
<feature type="transmembrane region" description="Helical" evidence="2">
    <location>
        <begin position="126"/>
        <end position="146"/>
    </location>
</feature>
<protein>
    <recommendedName>
        <fullName evidence="3">DUF6533 domain-containing protein</fullName>
    </recommendedName>
</protein>
<feature type="transmembrane region" description="Helical" evidence="2">
    <location>
        <begin position="158"/>
        <end position="183"/>
    </location>
</feature>
<keyword evidence="2" id="KW-0472">Membrane</keyword>
<gene>
    <name evidence="4" type="ORF">NLI96_g9561</name>
</gene>
<name>A0AAD5UVC8_9APHY</name>
<feature type="transmembrane region" description="Helical" evidence="2">
    <location>
        <begin position="195"/>
        <end position="215"/>
    </location>
</feature>
<dbReference type="Proteomes" id="UP001212997">
    <property type="component" value="Unassembled WGS sequence"/>
</dbReference>
<comment type="caution">
    <text evidence="4">The sequence shown here is derived from an EMBL/GenBank/DDBJ whole genome shotgun (WGS) entry which is preliminary data.</text>
</comment>
<evidence type="ECO:0000313" key="5">
    <source>
        <dbReference type="Proteomes" id="UP001212997"/>
    </source>
</evidence>
<feature type="transmembrane region" description="Helical" evidence="2">
    <location>
        <begin position="243"/>
        <end position="270"/>
    </location>
</feature>